<dbReference type="PROSITE" id="PS51190">
    <property type="entry name" value="FATC"/>
    <property type="match status" value="1"/>
</dbReference>
<evidence type="ECO:0000259" key="23">
    <source>
        <dbReference type="PROSITE" id="PS50290"/>
    </source>
</evidence>
<feature type="region of interest" description="Disordered" evidence="22">
    <location>
        <begin position="2534"/>
        <end position="2558"/>
    </location>
</feature>
<comment type="similarity">
    <text evidence="3 20">Belongs to the PI3/PI4-kinase family. ATM subfamily.</text>
</comment>
<dbReference type="Gene3D" id="1.10.1070.11">
    <property type="entry name" value="Phosphatidylinositol 3-/4-kinase, catalytic domain"/>
    <property type="match status" value="1"/>
</dbReference>
<comment type="subunit">
    <text evidence="4">Associates with DNA double-strand breaks.</text>
</comment>
<dbReference type="InterPro" id="IPR044107">
    <property type="entry name" value="PIKKc_ATM"/>
</dbReference>
<evidence type="ECO:0000256" key="2">
    <source>
        <dbReference type="ARBA" id="ARBA00004574"/>
    </source>
</evidence>
<evidence type="ECO:0000256" key="19">
    <source>
        <dbReference type="ARBA" id="ARBA00048679"/>
    </source>
</evidence>
<evidence type="ECO:0000256" key="7">
    <source>
        <dbReference type="ARBA" id="ARBA00022454"/>
    </source>
</evidence>
<evidence type="ECO:0000256" key="16">
    <source>
        <dbReference type="ARBA" id="ARBA00023242"/>
    </source>
</evidence>
<organism evidence="26 27">
    <name type="scientific">Lasallia pustulata</name>
    <dbReference type="NCBI Taxonomy" id="136370"/>
    <lineage>
        <taxon>Eukaryota</taxon>
        <taxon>Fungi</taxon>
        <taxon>Dikarya</taxon>
        <taxon>Ascomycota</taxon>
        <taxon>Pezizomycotina</taxon>
        <taxon>Lecanoromycetes</taxon>
        <taxon>OSLEUM clade</taxon>
        <taxon>Umbilicariomycetidae</taxon>
        <taxon>Umbilicariales</taxon>
        <taxon>Umbilicariaceae</taxon>
        <taxon>Lasallia</taxon>
    </lineage>
</organism>
<dbReference type="GO" id="GO:0006281">
    <property type="term" value="P:DNA repair"/>
    <property type="evidence" value="ECO:0007669"/>
    <property type="project" value="InterPro"/>
</dbReference>
<evidence type="ECO:0000256" key="3">
    <source>
        <dbReference type="ARBA" id="ARBA00010769"/>
    </source>
</evidence>
<dbReference type="GO" id="GO:0006325">
    <property type="term" value="P:chromatin organization"/>
    <property type="evidence" value="ECO:0007669"/>
    <property type="project" value="UniProtKB-KW"/>
</dbReference>
<dbReference type="PROSITE" id="PS00916">
    <property type="entry name" value="PI3_4_KINASE_2"/>
    <property type="match status" value="1"/>
</dbReference>
<keyword evidence="10 20" id="KW-0547">Nucleotide-binding</keyword>
<evidence type="ECO:0000313" key="27">
    <source>
        <dbReference type="Proteomes" id="UP000192927"/>
    </source>
</evidence>
<keyword evidence="27" id="KW-1185">Reference proteome</keyword>
<dbReference type="PANTHER" id="PTHR37079">
    <property type="entry name" value="SERINE/THREONINE-PROTEIN KINASE ATM"/>
    <property type="match status" value="1"/>
</dbReference>
<proteinExistence type="inferred from homology"/>
<dbReference type="InterPro" id="IPR021668">
    <property type="entry name" value="TAN"/>
</dbReference>
<feature type="compositionally biased region" description="Low complexity" evidence="22">
    <location>
        <begin position="200"/>
        <end position="209"/>
    </location>
</feature>
<keyword evidence="15 20" id="KW-0779">Telomere</keyword>
<dbReference type="SUPFAM" id="SSF48371">
    <property type="entry name" value="ARM repeat"/>
    <property type="match status" value="1"/>
</dbReference>
<dbReference type="Gene3D" id="3.30.1010.10">
    <property type="entry name" value="Phosphatidylinositol 3-kinase Catalytic Subunit, Chain A, domain 4"/>
    <property type="match status" value="1"/>
</dbReference>
<keyword evidence="12 20" id="KW-0418">Kinase</keyword>
<feature type="region of interest" description="Disordered" evidence="22">
    <location>
        <begin position="182"/>
        <end position="221"/>
    </location>
</feature>
<comment type="subcellular location">
    <subcellularLocation>
        <location evidence="2 20">Chromosome</location>
        <location evidence="2 20">Telomere</location>
    </subcellularLocation>
    <subcellularLocation>
        <location evidence="1 20">Nucleus</location>
    </subcellularLocation>
</comment>
<dbReference type="GO" id="GO:0106310">
    <property type="term" value="F:protein serine kinase activity"/>
    <property type="evidence" value="ECO:0007669"/>
    <property type="project" value="RHEA"/>
</dbReference>
<evidence type="ECO:0000256" key="14">
    <source>
        <dbReference type="ARBA" id="ARBA00022853"/>
    </source>
</evidence>
<reference evidence="27" key="1">
    <citation type="submission" date="2017-03" db="EMBL/GenBank/DDBJ databases">
        <authorList>
            <person name="Sharma R."/>
            <person name="Thines M."/>
        </authorList>
    </citation>
    <scope>NUCLEOTIDE SEQUENCE [LARGE SCALE GENOMIC DNA]</scope>
</reference>
<sequence length="2939" mass="326887">MKEPSFEERLEQLRSGAVKGHSENLAALKRIISQNKGNAKLDPFTDKGYHKIFEVLFHAVKSDRSKYAKATAASSLDNISKRLSACADVFRVAVVAGVRKIRSKTVKALVDHIIQTLPSPAGGYCEPLLNDYIKSLGTILECQAHAEHLTRDEWHVIVNFCIEAISTSSNTLNGPDCRASFGHEDSTSHNGSRSRAQTPGTSLSLLGTTHRPSIRSGESATVSNSRSHAEEFVLCLQHLTFVSNAPILDKAHSILEVLINLLRTSATIGRAHQAIFLSINHVLKRTITDDIALTHDTIKNLVPLIRRLWHPKSGSLGDEMLSNLILADAYLPYLFQFGDAEDCRFELQGLVEVLYGEYCKRPEEKVLQIDDLEFYHPKKIGHMQVPLSIKAFGLRPGMVRAEQSWALLYLVSNVNSILIARGSPQSEHPSIEDQTGSNKRRRLMQPLESLLQLIRLAPASEKVCALQALALTLERVTVPDSDLRVILDTLIPCLSEDNGTLSSWAMLALSCLSYQKAASAAGLKETWLQVWRISSRNVTSSVACRAACHVMGIALDTGLVDFADISELVEGMISSAATNGPAVFADSSVTLWSLFISLKGRENHGTIHNVIERVLRWLFMKWSPANFQGWLHGFRLAHHCQAHDVVRLLASCLGLTIGSQESPSYLVLGTLSQARLRCQKYRVLVSYLTMAEDSLSAAVTSERPSTIYSQATIIPDLRFQFLSASLIDHLIAETTMLLRDGSPTSLSASNIINPEIVRVLTCLCIVSYAVSSCQTIRDTGKIDLLRTSTAKLRKLLVDCIERVESPKDRQSLIDALLVSIGTSLGQLDRIDEESNLFHAGAIAMVESFPLDFWEQISLTDGQSIDLEYDLLDIDEQFESQGSRTRVNKAAADVSHNEIAASTDIAAFRHSTLARICYVATRSAEAGGSDSVPSSFVAYLTSLRPSDLLSCRNILKDIVGPSLRISRVDAGLLMEHLAKELIESYDFERCEVALGVCLDVMTGLADMWTTADACVLGDYGASMYEWFIKIASSKGVASPHVHICISSMLQRVIKVRPDYAKSLSLPSARTSLFSVLEEGNIAVKYHVGRNISEIFGLFVLREHDAILEDVINSLPSERDWSEGIALRLLALAYLAAAWSTLLRRCVYAMFETPGHIHEATGYAKQCLDFVSTSLGLSNSQQLFRLFASQIVYTWLETQDVRSMPYAIFGYNDLAHLLRDIQDEVVGQVVMRCHETEATQLEEDLGQPLERLLDTSFGVAAAYSIARDVAIPPSQEGNIPGANTRVRKLLGKDRYTALLTTKFPDVLVVFFKTMDQEEHIARGFQKHPACAMAYKAYQKIVSAGVSTTVLPANQQPSFRAGFVFDEIEFLCSRTSYDTDSLWSPALYVYVLRRLLDTIHPALGSLHACSVLRRIRILTCMAGTTALEDYPLEMALHALRPFLTDIQCADDAIGLVQYLLEYGKPYLTSAPSFIAGVAVSILASMRAFLSSTQESTTQESHFRATMTKARAFHSWFGTFLDCYTSPQMTGASEQSFKAIMKASLHIRTNGNARKGTYESDLLMEILEDSRSGRNLLNQPAQDLILGLLCAAFEVPSDFHDDIVGEDQQAATFAPVVWETCQRQMYSQSYLLWTARVLGRAYASTGQMVGEMVREIPSQLVANTQMENDSMKYGSSRSAILRILRDALLTGDRTHVGVAERALQLVVSKAQGSELLVEVGEVLPASLVKALVWEPYNCPLSLWNVSQQYNLQESVGFDVDIPALLWIQRVCIALTSGTTDDPLLGGLPQLLATVTDLSERAFPYILHLVLLREAEGIRTARRIVSEACHTWFKACDETTAPHVKILLNAVLYLRSQSIPNESSKADRDRWLELDYTQAGAAAAKCSMFKTALLFVEISSSETARASRRSSAVKIDVPTDLLLHLFQNIDDPDSFYGVQQPSSLSTMMNRLAYENAGFKSLSFRGAHYDSEMRYLKRADKSDEKGLLRVLDTLDLNGLSHSLLSNQLMADSGLDATDAMLRTARKLEQWDISVPMIPPTYAGTIFRAFQSLNSTSELPIILASINDGFLSLVRQLLDGRSIRSSVHANLGALAVLTEIDSVLASTTSEQLEETWIGLESRNPWMYTESFDRVSTIFSCRETLFSSISRSKNLQGILRVSSHEARVIETRALLASSKVSRHHGALQSSLATATYLARLVEPCKEVGLDIMAGSKCEEANVLWDQGEMTASIRMLQDLEHSIGLSGQAIQVGKPELLAKLGHQMSEARLEKPDEIIRNYLVPAIKELKGSTEGDQAGQVFHEFASFCDKQLQNADNLEDFRRIEKLRERKEAEVRDLEKMIKSASSQAREKDNLKSHRAKAKQWFDLDDREFQRLRDSRQAFLRQSLENYLLCLKACDTYDKDALRFSALWLEHYKSEVANTAVAKNIGRVGSRKFASLMNQWSSRLLDDTSSFQSLLSSLVLRICVEHPYHGMYQVFAGSKTKGGKDETALSRNAAASNIVNQLKSNKRASQTWLAVHNTNINYVRFAIEKLDDTNIRPGSKVPLRKSAAGQKLDHDATTHRVPPPTMKLDLRADCDYSSVPLITKFQPEFTVASGISMPKILTAFASDGLKYKQLFKGGNDDLRQDAIMEQVFEQVSNLLQAQRDTRQRKLGIRTYKVLPLTATSGIIEFVPDTIPLHDYLMPAHLKHFPKDMKPSVCRKHIADAQPKPVDIRIRTFRQVTDHFRPVLRYFFMERFENPDDWFARRLAYTRSTAAISILGYVLGLGDRHGHNILLDEKTGEVVHIDLGIAFEQGRVLPVPEVVPFRLTRDLVDGMGITKTEGVFRRCCEFTLEALRNESYSIMTILDVLRYDPLYSWSLSPLRLKKLQDAQTEAPPSPTSVDDDQVADRKKKDGEPGEADRALTVVAKKLSKTLSVTATVNELIHQATDERNLAVLFAGWAAYA</sequence>
<evidence type="ECO:0000256" key="4">
    <source>
        <dbReference type="ARBA" id="ARBA00011370"/>
    </source>
</evidence>
<dbReference type="InterPro" id="IPR016024">
    <property type="entry name" value="ARM-type_fold"/>
</dbReference>
<feature type="domain" description="PI3K/PI4K catalytic" evidence="23">
    <location>
        <begin position="2581"/>
        <end position="2896"/>
    </location>
</feature>
<dbReference type="GO" id="GO:0000781">
    <property type="term" value="C:chromosome, telomeric region"/>
    <property type="evidence" value="ECO:0007669"/>
    <property type="project" value="UniProtKB-SubCell"/>
</dbReference>
<evidence type="ECO:0000259" key="24">
    <source>
        <dbReference type="PROSITE" id="PS51189"/>
    </source>
</evidence>
<keyword evidence="13 20" id="KW-0067">ATP-binding</keyword>
<evidence type="ECO:0000313" key="26">
    <source>
        <dbReference type="EMBL" id="SLM38826.1"/>
    </source>
</evidence>
<evidence type="ECO:0000256" key="11">
    <source>
        <dbReference type="ARBA" id="ARBA00022763"/>
    </source>
</evidence>
<dbReference type="CDD" id="cd05171">
    <property type="entry name" value="PIKKc_ATM"/>
    <property type="match status" value="1"/>
</dbReference>
<evidence type="ECO:0000256" key="5">
    <source>
        <dbReference type="ARBA" id="ARBA00012513"/>
    </source>
</evidence>
<evidence type="ECO:0000256" key="15">
    <source>
        <dbReference type="ARBA" id="ARBA00022895"/>
    </source>
</evidence>
<evidence type="ECO:0000256" key="9">
    <source>
        <dbReference type="ARBA" id="ARBA00022679"/>
    </source>
</evidence>
<dbReference type="Pfam" id="PF11640">
    <property type="entry name" value="TAN"/>
    <property type="match status" value="1"/>
</dbReference>
<keyword evidence="9 20" id="KW-0808">Transferase</keyword>
<evidence type="ECO:0000256" key="8">
    <source>
        <dbReference type="ARBA" id="ARBA00022527"/>
    </source>
</evidence>
<evidence type="ECO:0000256" key="21">
    <source>
        <dbReference type="SAM" id="Coils"/>
    </source>
</evidence>
<protein>
    <recommendedName>
        <fullName evidence="6 20">Serine/threonine-protein kinase Tel1</fullName>
        <ecNumber evidence="5 20">2.7.11.1</ecNumber>
    </recommendedName>
</protein>
<keyword evidence="11 20" id="KW-0227">DNA damage</keyword>
<dbReference type="GO" id="GO:0005634">
    <property type="term" value="C:nucleus"/>
    <property type="evidence" value="ECO:0007669"/>
    <property type="project" value="UniProtKB-SubCell"/>
</dbReference>
<keyword evidence="16 20" id="KW-0539">Nucleus</keyword>
<dbReference type="GO" id="GO:0004674">
    <property type="term" value="F:protein serine/threonine kinase activity"/>
    <property type="evidence" value="ECO:0007669"/>
    <property type="project" value="UniProtKB-KW"/>
</dbReference>
<evidence type="ECO:0000256" key="13">
    <source>
        <dbReference type="ARBA" id="ARBA00022840"/>
    </source>
</evidence>
<feature type="compositionally biased region" description="Polar residues" evidence="22">
    <location>
        <begin position="188"/>
        <end position="199"/>
    </location>
</feature>
<evidence type="ECO:0000256" key="12">
    <source>
        <dbReference type="ARBA" id="ARBA00022777"/>
    </source>
</evidence>
<evidence type="ECO:0000256" key="18">
    <source>
        <dbReference type="ARBA" id="ARBA00047899"/>
    </source>
</evidence>
<comment type="function">
    <text evidence="17 20">Serine/threonine protein kinase which activates checkpoint signaling upon genotoxic stresses such as ionizing radiation (IR), ultraviolet light (UV), or DNA replication stalling, thereby acting as a DNA damage sensor. Recognizes the substrate consensus sequence [ST]-Q. Phosphorylates histone H2A to form H2AS128ph (gamma-H2A) at sites of DNA damage, involved in the regulation of DNA damage response mechanism. Required for the control of telomere length and genome stability.</text>
</comment>
<dbReference type="Proteomes" id="UP000192927">
    <property type="component" value="Unassembled WGS sequence"/>
</dbReference>
<comment type="catalytic activity">
    <reaction evidence="18 20">
        <text>L-threonyl-[protein] + ATP = O-phospho-L-threonyl-[protein] + ADP + H(+)</text>
        <dbReference type="Rhea" id="RHEA:46608"/>
        <dbReference type="Rhea" id="RHEA-COMP:11060"/>
        <dbReference type="Rhea" id="RHEA-COMP:11605"/>
        <dbReference type="ChEBI" id="CHEBI:15378"/>
        <dbReference type="ChEBI" id="CHEBI:30013"/>
        <dbReference type="ChEBI" id="CHEBI:30616"/>
        <dbReference type="ChEBI" id="CHEBI:61977"/>
        <dbReference type="ChEBI" id="CHEBI:456216"/>
        <dbReference type="EC" id="2.7.11.1"/>
    </reaction>
</comment>
<keyword evidence="21" id="KW-0175">Coiled coil</keyword>
<feature type="coiled-coil region" evidence="21">
    <location>
        <begin position="2313"/>
        <end position="2347"/>
    </location>
</feature>
<keyword evidence="14 20" id="KW-0156">Chromatin regulator</keyword>
<comment type="catalytic activity">
    <reaction evidence="19">
        <text>L-seryl-[protein] + ATP = O-phospho-L-seryl-[protein] + ADP + H(+)</text>
        <dbReference type="Rhea" id="RHEA:17989"/>
        <dbReference type="Rhea" id="RHEA-COMP:9863"/>
        <dbReference type="Rhea" id="RHEA-COMP:11604"/>
        <dbReference type="ChEBI" id="CHEBI:15378"/>
        <dbReference type="ChEBI" id="CHEBI:29999"/>
        <dbReference type="ChEBI" id="CHEBI:30616"/>
        <dbReference type="ChEBI" id="CHEBI:83421"/>
        <dbReference type="ChEBI" id="CHEBI:456216"/>
        <dbReference type="EC" id="2.7.11.1"/>
    </reaction>
</comment>
<dbReference type="GO" id="GO:0035556">
    <property type="term" value="P:intracellular signal transduction"/>
    <property type="evidence" value="ECO:0007669"/>
    <property type="project" value="UniProtKB-ARBA"/>
</dbReference>
<evidence type="ECO:0000256" key="1">
    <source>
        <dbReference type="ARBA" id="ARBA00004123"/>
    </source>
</evidence>
<dbReference type="SMART" id="SM00146">
    <property type="entry name" value="PI3Kc"/>
    <property type="match status" value="1"/>
</dbReference>
<dbReference type="FunFam" id="3.30.1010.10:FF:000019">
    <property type="entry name" value="Serine/threonine-protein kinase Tel1"/>
    <property type="match status" value="1"/>
</dbReference>
<evidence type="ECO:0000256" key="22">
    <source>
        <dbReference type="SAM" id="MobiDB-lite"/>
    </source>
</evidence>
<dbReference type="InterPro" id="IPR000403">
    <property type="entry name" value="PI3/4_kinase_cat_dom"/>
</dbReference>
<dbReference type="PROSITE" id="PS00915">
    <property type="entry name" value="PI3_4_KINASE_1"/>
    <property type="match status" value="1"/>
</dbReference>
<keyword evidence="8 20" id="KW-0723">Serine/threonine-protein kinase</keyword>
<evidence type="ECO:0000256" key="17">
    <source>
        <dbReference type="ARBA" id="ARBA00025079"/>
    </source>
</evidence>
<dbReference type="InterPro" id="IPR014009">
    <property type="entry name" value="PIK_FAT"/>
</dbReference>
<evidence type="ECO:0000256" key="10">
    <source>
        <dbReference type="ARBA" id="ARBA00022741"/>
    </source>
</evidence>
<evidence type="ECO:0000256" key="6">
    <source>
        <dbReference type="ARBA" id="ARBA00014619"/>
    </source>
</evidence>
<dbReference type="SMART" id="SM01343">
    <property type="entry name" value="FATC"/>
    <property type="match status" value="1"/>
</dbReference>
<dbReference type="InterPro" id="IPR036940">
    <property type="entry name" value="PI3/4_kinase_cat_sf"/>
</dbReference>
<evidence type="ECO:0000256" key="20">
    <source>
        <dbReference type="RuleBase" id="RU365027"/>
    </source>
</evidence>
<feature type="domain" description="FATC" evidence="25">
    <location>
        <begin position="2907"/>
        <end position="2939"/>
    </location>
</feature>
<dbReference type="Pfam" id="PF00454">
    <property type="entry name" value="PI3_PI4_kinase"/>
    <property type="match status" value="1"/>
</dbReference>
<dbReference type="InterPro" id="IPR003152">
    <property type="entry name" value="FATC_dom"/>
</dbReference>
<name>A0A1W5D6U9_9LECA</name>
<dbReference type="Pfam" id="PF02260">
    <property type="entry name" value="FATC"/>
    <property type="match status" value="1"/>
</dbReference>
<dbReference type="InterPro" id="IPR018936">
    <property type="entry name" value="PI3/4_kinase_CS"/>
</dbReference>
<feature type="domain" description="FAT" evidence="24">
    <location>
        <begin position="1873"/>
        <end position="2476"/>
    </location>
</feature>
<dbReference type="SUPFAM" id="SSF56112">
    <property type="entry name" value="Protein kinase-like (PK-like)"/>
    <property type="match status" value="1"/>
</dbReference>
<dbReference type="InterPro" id="IPR038980">
    <property type="entry name" value="ATM_plant"/>
</dbReference>
<dbReference type="PANTHER" id="PTHR37079:SF4">
    <property type="entry name" value="SERINE_THREONINE-PROTEIN KINASE ATM"/>
    <property type="match status" value="1"/>
</dbReference>
<feature type="region of interest" description="Disordered" evidence="22">
    <location>
        <begin position="2863"/>
        <end position="2893"/>
    </location>
</feature>
<dbReference type="InterPro" id="IPR011009">
    <property type="entry name" value="Kinase-like_dom_sf"/>
</dbReference>
<dbReference type="PROSITE" id="PS50290">
    <property type="entry name" value="PI3_4_KINASE_3"/>
    <property type="match status" value="1"/>
</dbReference>
<dbReference type="EMBL" id="FWEW01003004">
    <property type="protein sequence ID" value="SLM38826.1"/>
    <property type="molecule type" value="Genomic_DNA"/>
</dbReference>
<dbReference type="GO" id="GO:0005524">
    <property type="term" value="F:ATP binding"/>
    <property type="evidence" value="ECO:0007669"/>
    <property type="project" value="UniProtKB-KW"/>
</dbReference>
<keyword evidence="7 20" id="KW-0158">Chromosome</keyword>
<evidence type="ECO:0000259" key="25">
    <source>
        <dbReference type="PROSITE" id="PS51190"/>
    </source>
</evidence>
<dbReference type="EC" id="2.7.11.1" evidence="5 20"/>
<dbReference type="SMART" id="SM01342">
    <property type="entry name" value="TAN"/>
    <property type="match status" value="1"/>
</dbReference>
<feature type="compositionally biased region" description="Basic and acidic residues" evidence="22">
    <location>
        <begin position="2881"/>
        <end position="2893"/>
    </location>
</feature>
<accession>A0A1W5D6U9</accession>
<dbReference type="PROSITE" id="PS51189">
    <property type="entry name" value="FAT"/>
    <property type="match status" value="1"/>
</dbReference>